<accession>A0A4Q2UFG7</accession>
<dbReference type="AlphaFoldDB" id="A0A4Q2UFG7"/>
<name>A0A4Q2UFG7_9BACT</name>
<gene>
    <name evidence="1" type="ORF">EQG79_23180</name>
</gene>
<reference evidence="1 2" key="1">
    <citation type="submission" date="2019-01" db="EMBL/GenBank/DDBJ databases">
        <title>Spirosoma flava sp. nov., a propanil-degrading bacterium isolated from herbicide-contaminated soil.</title>
        <authorList>
            <person name="Zhang L."/>
            <person name="Jiang J.-D."/>
        </authorList>
    </citation>
    <scope>NUCLEOTIDE SEQUENCE [LARGE SCALE GENOMIC DNA]</scope>
    <source>
        <strain evidence="1 2">TY50</strain>
    </source>
</reference>
<dbReference type="Gene3D" id="3.40.50.1820">
    <property type="entry name" value="alpha/beta hydrolase"/>
    <property type="match status" value="1"/>
</dbReference>
<protein>
    <submittedName>
        <fullName evidence="1">Alpha/beta hydrolase</fullName>
    </submittedName>
</protein>
<comment type="caution">
    <text evidence="1">The sequence shown here is derived from an EMBL/GenBank/DDBJ whole genome shotgun (WGS) entry which is preliminary data.</text>
</comment>
<sequence length="208" mass="23445">MPLLPPAEYVRINLADEFQRWQPAGAVNVRKLAQTLIDLYEIRADDVIIGHSMGGWVAINIKELSGATVIQLASWTNQKKILFPTDNLTILKLMLNTGLTQSRMLTRFFRKAYPFQESRALYDQLLEGSTTMARLYVWQQLQTLFAKVAPLTVQPDLRIHARRDSIVSPPDEPFVDVPGDHFCLVFHAEAVAEPIRTLLANRSGMGTA</sequence>
<dbReference type="SUPFAM" id="SSF53474">
    <property type="entry name" value="alpha/beta-Hydrolases"/>
    <property type="match status" value="1"/>
</dbReference>
<keyword evidence="2" id="KW-1185">Reference proteome</keyword>
<dbReference type="EMBL" id="SBLB01000007">
    <property type="protein sequence ID" value="RYC67814.1"/>
    <property type="molecule type" value="Genomic_DNA"/>
</dbReference>
<dbReference type="InterPro" id="IPR029058">
    <property type="entry name" value="AB_hydrolase_fold"/>
</dbReference>
<dbReference type="Proteomes" id="UP000290407">
    <property type="component" value="Unassembled WGS sequence"/>
</dbReference>
<proteinExistence type="predicted"/>
<keyword evidence="1" id="KW-0378">Hydrolase</keyword>
<evidence type="ECO:0000313" key="2">
    <source>
        <dbReference type="Proteomes" id="UP000290407"/>
    </source>
</evidence>
<evidence type="ECO:0000313" key="1">
    <source>
        <dbReference type="EMBL" id="RYC67814.1"/>
    </source>
</evidence>
<dbReference type="GO" id="GO:0016787">
    <property type="term" value="F:hydrolase activity"/>
    <property type="evidence" value="ECO:0007669"/>
    <property type="project" value="UniProtKB-KW"/>
</dbReference>
<organism evidence="1 2">
    <name type="scientific">Spirosoma sordidisoli</name>
    <dbReference type="NCBI Taxonomy" id="2502893"/>
    <lineage>
        <taxon>Bacteria</taxon>
        <taxon>Pseudomonadati</taxon>
        <taxon>Bacteroidota</taxon>
        <taxon>Cytophagia</taxon>
        <taxon>Cytophagales</taxon>
        <taxon>Cytophagaceae</taxon>
        <taxon>Spirosoma</taxon>
    </lineage>
</organism>